<feature type="region of interest" description="Disordered" evidence="1">
    <location>
        <begin position="401"/>
        <end position="430"/>
    </location>
</feature>
<dbReference type="EMBL" id="CAJJDO010000039">
    <property type="protein sequence ID" value="CAD8163110.1"/>
    <property type="molecule type" value="Genomic_DNA"/>
</dbReference>
<proteinExistence type="predicted"/>
<dbReference type="Proteomes" id="UP000689195">
    <property type="component" value="Unassembled WGS sequence"/>
</dbReference>
<dbReference type="AlphaFoldDB" id="A0A8S1UE41"/>
<evidence type="ECO:0000256" key="1">
    <source>
        <dbReference type="SAM" id="MobiDB-lite"/>
    </source>
</evidence>
<protein>
    <submittedName>
        <fullName evidence="2">Uncharacterized protein</fullName>
    </submittedName>
</protein>
<feature type="compositionally biased region" description="Polar residues" evidence="1">
    <location>
        <begin position="401"/>
        <end position="420"/>
    </location>
</feature>
<keyword evidence="3" id="KW-1185">Reference proteome</keyword>
<organism evidence="2 3">
    <name type="scientific">Paramecium pentaurelia</name>
    <dbReference type="NCBI Taxonomy" id="43138"/>
    <lineage>
        <taxon>Eukaryota</taxon>
        <taxon>Sar</taxon>
        <taxon>Alveolata</taxon>
        <taxon>Ciliophora</taxon>
        <taxon>Intramacronucleata</taxon>
        <taxon>Oligohymenophorea</taxon>
        <taxon>Peniculida</taxon>
        <taxon>Parameciidae</taxon>
        <taxon>Paramecium</taxon>
    </lineage>
</organism>
<accession>A0A8S1UE41</accession>
<reference evidence="2" key="1">
    <citation type="submission" date="2021-01" db="EMBL/GenBank/DDBJ databases">
        <authorList>
            <consortium name="Genoscope - CEA"/>
            <person name="William W."/>
        </authorList>
    </citation>
    <scope>NUCLEOTIDE SEQUENCE</scope>
</reference>
<evidence type="ECO:0000313" key="3">
    <source>
        <dbReference type="Proteomes" id="UP000689195"/>
    </source>
</evidence>
<evidence type="ECO:0000313" key="2">
    <source>
        <dbReference type="EMBL" id="CAD8163110.1"/>
    </source>
</evidence>
<sequence length="466" mass="55326">MSLNNFFKKKQQLQKEKEESEKQQKKIEQEQKRNIQSVKLKARASERIENFQDTMISNQFVETMKNGSYPLLCVSKHSFRDREKEKELDKMGGIYLKTFQLAKDRASTAQKEFFQSHLSTGEFEQNPPNKNYQRWLRPPDLTKQEKPLRFGLGERSEVQRLNKQIKNISAQLDFENKDLIMLNYPSWKDDEKSKWLDNKTFNIYPCLYEGPKSYFPWKQHPINLNNQNNQYVEGYEILGDLSRKREKNQEHKRSEFISTVKEDQFGTTIHISRSLRSMKQDKILNMQSNYDEYSTNKQIEFYKTTLLQTKSIDHVTPHEHSNNYKGHSLHNLRPQQPYKLYRQSINYLNQKIVSKQPPEQLIQSSSKIQDDQATSQIQTAELFLPKQKLTQIQEIPHVQITSQQSNKPFSRDTLNSQGGSKSRFMDQYNSRRSQQVEIKLGYPYRLENDETTAEIMGKYFNEEQQN</sequence>
<feature type="compositionally biased region" description="Basic and acidic residues" evidence="1">
    <location>
        <begin position="13"/>
        <end position="32"/>
    </location>
</feature>
<name>A0A8S1UE41_9CILI</name>
<feature type="region of interest" description="Disordered" evidence="1">
    <location>
        <begin position="1"/>
        <end position="32"/>
    </location>
</feature>
<comment type="caution">
    <text evidence="2">The sequence shown here is derived from an EMBL/GenBank/DDBJ whole genome shotgun (WGS) entry which is preliminary data.</text>
</comment>
<gene>
    <name evidence="2" type="ORF">PPENT_87.1.T0390053</name>
</gene>
<dbReference type="OrthoDB" id="297266at2759"/>